<sequence>MLRYLLLCFLFLLGTETHAGIVRGHITDPQGAALPFANIAVRGSATSTASNEQGDYQLRLAPGRYELVFQYVGYRPRMEAVRIAGGDSATVLDVTLTPENYKLGEVIVRGSDRDPAYALVQQAINWRPYHQREVATFKARSYIKALGRLIDVPGRVLGIIKIGPDVKPGIFYLSESVSEMTFRQPDVIRERMISSRISGDAKGISFNSANSGKGLNFYNNLLKNGFSERGFVSPIAANALLFYKYALEGSTRQGSLTIHKIRVTARRRNDPVFSSGHIYLVDGTWRLHSVSLDLTADAQLKFVDRIHIEQQFAPAPGPSDVWVMQSQKITLGFEKFGFKGNGYITAILSNYQVTPTYPNRPVATAPVPAASVATPAPVGRETVAEVRRQKPAFSGLARQVRQRVKRATVDSLTGQPVERVPRGEVQLVDKSANERDSSYWAEVRPIPLTDEEQKDYQVKDSTEVIRKSRPYQDSLDRVRNQPDPKEMLLLGYTHSNTFRQRRLYVAPVFNILQYNTVEGTVVNAFTTYTQETDDRRFYSLTPTLRYGFANQLLSPHLAAVWQHDPVRLARVTLNVGQTIENFDRNTQLTPFINSVYTLLDNRNLAKYYRRTGADVGYQREVLNGLTLRGGLGYDDRRELQNATRKLLRDVPGRVFTPNTPRNDETPDPGFGRNQALTFELNASFRPGQRYITRPDGKFNLSSKNPTFRAAYRQGVPDLLGSDVRYSLVAVGINQTITMGLLGTGTYNVATGRFLGRPTLSFMDYRHFSGNRTLLTGNFAQFQLLDYYRFSTRSRYVEAHYNQHFNGFLLNKVPLLRRLKWQEVASFNYLYTPRAGHYVELGAGIEHIFGVLRADVYTALQAGQKPGTGVRIGIGL</sequence>
<comment type="caution">
    <text evidence="2">The sequence shown here is derived from an EMBL/GenBank/DDBJ whole genome shotgun (WGS) entry which is preliminary data.</text>
</comment>
<accession>A0ABP7RSR6</accession>
<evidence type="ECO:0000256" key="1">
    <source>
        <dbReference type="SAM" id="SignalP"/>
    </source>
</evidence>
<dbReference type="Proteomes" id="UP001500567">
    <property type="component" value="Unassembled WGS sequence"/>
</dbReference>
<proteinExistence type="predicted"/>
<dbReference type="Pfam" id="PF18939">
    <property type="entry name" value="DUF5686"/>
    <property type="match status" value="1"/>
</dbReference>
<organism evidence="2 3">
    <name type="scientific">Hymenobacter fastidiosus</name>
    <dbReference type="NCBI Taxonomy" id="486264"/>
    <lineage>
        <taxon>Bacteria</taxon>
        <taxon>Pseudomonadati</taxon>
        <taxon>Bacteroidota</taxon>
        <taxon>Cytophagia</taxon>
        <taxon>Cytophagales</taxon>
        <taxon>Hymenobacteraceae</taxon>
        <taxon>Hymenobacter</taxon>
    </lineage>
</organism>
<gene>
    <name evidence="2" type="ORF">GCM10022408_11210</name>
</gene>
<evidence type="ECO:0008006" key="4">
    <source>
        <dbReference type="Google" id="ProtNLM"/>
    </source>
</evidence>
<dbReference type="InterPro" id="IPR043741">
    <property type="entry name" value="DUF5686"/>
</dbReference>
<name>A0ABP7RSR6_9BACT</name>
<keyword evidence="1" id="KW-0732">Signal</keyword>
<dbReference type="InterPro" id="IPR008969">
    <property type="entry name" value="CarboxyPept-like_regulatory"/>
</dbReference>
<feature type="chain" id="PRO_5045989485" description="Carboxypeptidase-like regulatory domain-containing protein" evidence="1">
    <location>
        <begin position="20"/>
        <end position="875"/>
    </location>
</feature>
<dbReference type="EMBL" id="BAABDJ010000007">
    <property type="protein sequence ID" value="GAA4001676.1"/>
    <property type="molecule type" value="Genomic_DNA"/>
</dbReference>
<dbReference type="RefSeq" id="WP_345071564.1">
    <property type="nucleotide sequence ID" value="NZ_BAABDJ010000007.1"/>
</dbReference>
<protein>
    <recommendedName>
        <fullName evidence="4">Carboxypeptidase-like regulatory domain-containing protein</fullName>
    </recommendedName>
</protein>
<dbReference type="SUPFAM" id="SSF49464">
    <property type="entry name" value="Carboxypeptidase regulatory domain-like"/>
    <property type="match status" value="1"/>
</dbReference>
<evidence type="ECO:0000313" key="2">
    <source>
        <dbReference type="EMBL" id="GAA4001676.1"/>
    </source>
</evidence>
<dbReference type="Pfam" id="PF13620">
    <property type="entry name" value="CarboxypepD_reg"/>
    <property type="match status" value="1"/>
</dbReference>
<feature type="signal peptide" evidence="1">
    <location>
        <begin position="1"/>
        <end position="19"/>
    </location>
</feature>
<reference evidence="3" key="1">
    <citation type="journal article" date="2019" name="Int. J. Syst. Evol. Microbiol.">
        <title>The Global Catalogue of Microorganisms (GCM) 10K type strain sequencing project: providing services to taxonomists for standard genome sequencing and annotation.</title>
        <authorList>
            <consortium name="The Broad Institute Genomics Platform"/>
            <consortium name="The Broad Institute Genome Sequencing Center for Infectious Disease"/>
            <person name="Wu L."/>
            <person name="Ma J."/>
        </authorList>
    </citation>
    <scope>NUCLEOTIDE SEQUENCE [LARGE SCALE GENOMIC DNA]</scope>
    <source>
        <strain evidence="3">JCM 17224</strain>
    </source>
</reference>
<keyword evidence="3" id="KW-1185">Reference proteome</keyword>
<dbReference type="Gene3D" id="2.60.40.1120">
    <property type="entry name" value="Carboxypeptidase-like, regulatory domain"/>
    <property type="match status" value="1"/>
</dbReference>
<evidence type="ECO:0000313" key="3">
    <source>
        <dbReference type="Proteomes" id="UP001500567"/>
    </source>
</evidence>